<name>A0ABP1AS54_9BRYO</name>
<gene>
    <name evidence="2" type="ORF">CSSPJE1EN2_LOCUS8404</name>
</gene>
<evidence type="ECO:0000256" key="1">
    <source>
        <dbReference type="SAM" id="Phobius"/>
    </source>
</evidence>
<feature type="transmembrane region" description="Helical" evidence="1">
    <location>
        <begin position="100"/>
        <end position="122"/>
    </location>
</feature>
<organism evidence="2 3">
    <name type="scientific">Sphagnum jensenii</name>
    <dbReference type="NCBI Taxonomy" id="128206"/>
    <lineage>
        <taxon>Eukaryota</taxon>
        <taxon>Viridiplantae</taxon>
        <taxon>Streptophyta</taxon>
        <taxon>Embryophyta</taxon>
        <taxon>Bryophyta</taxon>
        <taxon>Sphagnophytina</taxon>
        <taxon>Sphagnopsida</taxon>
        <taxon>Sphagnales</taxon>
        <taxon>Sphagnaceae</taxon>
        <taxon>Sphagnum</taxon>
    </lineage>
</organism>
<protein>
    <submittedName>
        <fullName evidence="2">Uncharacterized protein</fullName>
    </submittedName>
</protein>
<dbReference type="EMBL" id="OZ023716">
    <property type="protein sequence ID" value="CAK9865409.1"/>
    <property type="molecule type" value="Genomic_DNA"/>
</dbReference>
<feature type="transmembrane region" description="Helical" evidence="1">
    <location>
        <begin position="68"/>
        <end position="94"/>
    </location>
</feature>
<evidence type="ECO:0000313" key="2">
    <source>
        <dbReference type="EMBL" id="CAK9865409.1"/>
    </source>
</evidence>
<accession>A0ABP1AS54</accession>
<evidence type="ECO:0000313" key="3">
    <source>
        <dbReference type="Proteomes" id="UP001497522"/>
    </source>
</evidence>
<reference evidence="2" key="1">
    <citation type="submission" date="2024-03" db="EMBL/GenBank/DDBJ databases">
        <authorList>
            <consortium name="ELIXIR-Norway"/>
            <consortium name="Elixir Norway"/>
        </authorList>
    </citation>
    <scope>NUCLEOTIDE SEQUENCE</scope>
</reference>
<keyword evidence="1" id="KW-0812">Transmembrane</keyword>
<dbReference type="Proteomes" id="UP001497522">
    <property type="component" value="Chromosome 15"/>
</dbReference>
<sequence length="191" mass="21049">MDGTKASGAAGFSYQQRSKKVLESFSEERNDFMNGTLLGKLEPLMQLFQKRKPVFEECLLKMQQKRRLALLAVGFSRGIIVCFGVASLICTLLVATLVMAPIGMLNIGFYVGASGQVLLQLAKEYRKQLKSESALACGSMHGTTTAIHELADLQEKIQHINGTSMCAYKVPTYRVPHALLSPLFWAIPECC</sequence>
<proteinExistence type="predicted"/>
<keyword evidence="1" id="KW-0472">Membrane</keyword>
<keyword evidence="3" id="KW-1185">Reference proteome</keyword>
<keyword evidence="1" id="KW-1133">Transmembrane helix</keyword>